<evidence type="ECO:0000256" key="2">
    <source>
        <dbReference type="ARBA" id="ARBA00022692"/>
    </source>
</evidence>
<dbReference type="GO" id="GO:0005789">
    <property type="term" value="C:endoplasmic reticulum membrane"/>
    <property type="evidence" value="ECO:0007669"/>
    <property type="project" value="UniProtKB-SubCell"/>
</dbReference>
<comment type="subunit">
    <text evidence="5">Homooligomer.</text>
</comment>
<keyword evidence="5" id="KW-0333">Golgi apparatus</keyword>
<keyword evidence="5" id="KW-0968">Cytoplasmic vesicle</keyword>
<dbReference type="GO" id="GO:0000139">
    <property type="term" value="C:Golgi membrane"/>
    <property type="evidence" value="ECO:0007669"/>
    <property type="project" value="UniProtKB-SubCell"/>
</dbReference>
<feature type="transmembrane region" description="Helical" evidence="5">
    <location>
        <begin position="157"/>
        <end position="174"/>
    </location>
</feature>
<accession>A0A9P7Y0P3</accession>
<gene>
    <name evidence="8" type="primary">VRG4_2</name>
    <name evidence="8" type="ORF">KI688_008194</name>
</gene>
<dbReference type="InterPro" id="IPR050186">
    <property type="entry name" value="TPT_transporter"/>
</dbReference>
<comment type="caution">
    <text evidence="8">The sequence shown here is derived from an EMBL/GenBank/DDBJ whole genome shotgun (WGS) entry which is preliminary data.</text>
</comment>
<proteinExistence type="inferred from homology"/>
<dbReference type="InterPro" id="IPR037185">
    <property type="entry name" value="EmrE-like"/>
</dbReference>
<feature type="transmembrane region" description="Helical" evidence="5">
    <location>
        <begin position="195"/>
        <end position="211"/>
    </location>
</feature>
<name>A0A9P7Y0P3_9FUNG</name>
<dbReference type="GO" id="GO:0030659">
    <property type="term" value="C:cytoplasmic vesicle membrane"/>
    <property type="evidence" value="ECO:0007669"/>
    <property type="project" value="UniProtKB-SubCell"/>
</dbReference>
<comment type="similarity">
    <text evidence="5">Belongs to the TPT transporter family. SLC35D subfamily.</text>
</comment>
<keyword evidence="5" id="KW-0256">Endoplasmic reticulum</keyword>
<dbReference type="InterPro" id="IPR000620">
    <property type="entry name" value="EamA_dom"/>
</dbReference>
<reference evidence="8" key="1">
    <citation type="submission" date="2021-06" db="EMBL/GenBank/DDBJ databases">
        <title>Genome Sequence of Mortierella hyaline Strain SCG-10, a Cold-Adapted, Nitrate-Reducing Fungus Isolated from Soil in Minnesota, USA.</title>
        <authorList>
            <person name="Aldossari N."/>
        </authorList>
    </citation>
    <scope>NUCLEOTIDE SEQUENCE</scope>
    <source>
        <strain evidence="8">SCG-10</strain>
    </source>
</reference>
<dbReference type="Pfam" id="PF00892">
    <property type="entry name" value="EamA"/>
    <property type="match status" value="1"/>
</dbReference>
<evidence type="ECO:0000256" key="1">
    <source>
        <dbReference type="ARBA" id="ARBA00004141"/>
    </source>
</evidence>
<dbReference type="AlphaFoldDB" id="A0A9P7Y0P3"/>
<evidence type="ECO:0000256" key="4">
    <source>
        <dbReference type="ARBA" id="ARBA00023136"/>
    </source>
</evidence>
<keyword evidence="5" id="KW-0762">Sugar transport</keyword>
<keyword evidence="2 5" id="KW-0812">Transmembrane</keyword>
<evidence type="ECO:0000259" key="7">
    <source>
        <dbReference type="Pfam" id="PF00892"/>
    </source>
</evidence>
<feature type="transmembrane region" description="Helical" evidence="5">
    <location>
        <begin position="23"/>
        <end position="43"/>
    </location>
</feature>
<dbReference type="OrthoDB" id="417037at2759"/>
<comment type="subcellular location">
    <subcellularLocation>
        <location evidence="5">Golgi apparatus membrane</location>
        <topology evidence="5">Multi-pass membrane protein</topology>
    </subcellularLocation>
    <subcellularLocation>
        <location evidence="5">Cytoplasmic vesicle membrane</location>
        <topology evidence="5">Multi-pass membrane protein</topology>
    </subcellularLocation>
    <subcellularLocation>
        <location evidence="5">Endoplasmic reticulum membrane</location>
        <topology evidence="5">Multi-pass membrane protein</topology>
    </subcellularLocation>
    <subcellularLocation>
        <location evidence="1">Membrane</location>
        <topology evidence="1">Multi-pass membrane protein</topology>
    </subcellularLocation>
</comment>
<evidence type="ECO:0000256" key="5">
    <source>
        <dbReference type="RuleBase" id="RU367097"/>
    </source>
</evidence>
<evidence type="ECO:0000256" key="6">
    <source>
        <dbReference type="SAM" id="MobiDB-lite"/>
    </source>
</evidence>
<feature type="transmembrane region" description="Helical" evidence="5">
    <location>
        <begin position="87"/>
        <end position="108"/>
    </location>
</feature>
<evidence type="ECO:0000256" key="3">
    <source>
        <dbReference type="ARBA" id="ARBA00022989"/>
    </source>
</evidence>
<feature type="region of interest" description="Disordered" evidence="6">
    <location>
        <begin position="334"/>
        <end position="361"/>
    </location>
</feature>
<feature type="domain" description="EamA" evidence="7">
    <location>
        <begin position="156"/>
        <end position="299"/>
    </location>
</feature>
<keyword evidence="9" id="KW-1185">Reference proteome</keyword>
<keyword evidence="4 5" id="KW-0472">Membrane</keyword>
<comment type="function">
    <text evidence="5">Involved in the import of GDP-mannose from the cytoplasm into the Golgi lumen.</text>
</comment>
<sequence>MAYCTSSILMTVTNKMVLSQFDFNMNFLLLSIQAAAAVIMLWVFKRFGLITYRRLDPTEAKKWFPISLGLVAMIYTGSKSLQFLSISVYTIFKNLTIILIAYGEVLWFGSKVTPMMLLSFAVMVLSSVIAGWSDIRHHTLASSTSALSLELSSYNPGYLWMAANCLSSAAYVLYMRKRIKHFNFKDYDTVYYNNLLSFPVMLALSMCLEGWRSGELQRTFAPDVRSSLVTAIVLSGISSFLISYGSAWCVRCTSSTTYSMVGALNKLPVAASGILFFGEPATTGNVSGIFFGLIAGLLYSYSKTDQAQKNLALANGSSLSSKADSVGLLATAPGGGDGSASADDSAGGLEMSSSAAGSGFGKKATALPLYQNTKIAD</sequence>
<feature type="compositionally biased region" description="Low complexity" evidence="6">
    <location>
        <begin position="339"/>
        <end position="361"/>
    </location>
</feature>
<evidence type="ECO:0000313" key="9">
    <source>
        <dbReference type="Proteomes" id="UP000707451"/>
    </source>
</evidence>
<dbReference type="SUPFAM" id="SSF103481">
    <property type="entry name" value="Multidrug resistance efflux transporter EmrE"/>
    <property type="match status" value="2"/>
</dbReference>
<feature type="transmembrane region" description="Helical" evidence="5">
    <location>
        <begin position="115"/>
        <end position="133"/>
    </location>
</feature>
<dbReference type="PANTHER" id="PTHR11132">
    <property type="entry name" value="SOLUTE CARRIER FAMILY 35"/>
    <property type="match status" value="1"/>
</dbReference>
<keyword evidence="5" id="KW-0813">Transport</keyword>
<dbReference type="NCBIfam" id="TIGR00803">
    <property type="entry name" value="nst"/>
    <property type="match status" value="1"/>
</dbReference>
<dbReference type="Proteomes" id="UP000707451">
    <property type="component" value="Unassembled WGS sequence"/>
</dbReference>
<organism evidence="8 9">
    <name type="scientific">Linnemannia hyalina</name>
    <dbReference type="NCBI Taxonomy" id="64524"/>
    <lineage>
        <taxon>Eukaryota</taxon>
        <taxon>Fungi</taxon>
        <taxon>Fungi incertae sedis</taxon>
        <taxon>Mucoromycota</taxon>
        <taxon>Mortierellomycotina</taxon>
        <taxon>Mortierellomycetes</taxon>
        <taxon>Mortierellales</taxon>
        <taxon>Mortierellaceae</taxon>
        <taxon>Linnemannia</taxon>
    </lineage>
</organism>
<feature type="transmembrane region" description="Helical" evidence="5">
    <location>
        <begin position="231"/>
        <end position="250"/>
    </location>
</feature>
<dbReference type="EMBL" id="JAHRHY010000003">
    <property type="protein sequence ID" value="KAG9070656.1"/>
    <property type="molecule type" value="Genomic_DNA"/>
</dbReference>
<protein>
    <recommendedName>
        <fullName evidence="5">GDP-mannose transporter</fullName>
        <shortName evidence="5">GMT</shortName>
    </recommendedName>
</protein>
<evidence type="ECO:0000313" key="8">
    <source>
        <dbReference type="EMBL" id="KAG9070656.1"/>
    </source>
</evidence>
<feature type="transmembrane region" description="Helical" evidence="5">
    <location>
        <begin position="257"/>
        <end position="277"/>
    </location>
</feature>
<feature type="transmembrane region" description="Helical" evidence="5">
    <location>
        <begin position="283"/>
        <end position="301"/>
    </location>
</feature>
<keyword evidence="3 5" id="KW-1133">Transmembrane helix</keyword>